<evidence type="ECO:0000313" key="2">
    <source>
        <dbReference type="EMBL" id="KQL57352.1"/>
    </source>
</evidence>
<gene>
    <name evidence="2" type="ORF">AN965_07535</name>
</gene>
<feature type="signal peptide" evidence="1">
    <location>
        <begin position="1"/>
        <end position="24"/>
    </location>
</feature>
<proteinExistence type="predicted"/>
<evidence type="ECO:0000313" key="3">
    <source>
        <dbReference type="Proteomes" id="UP000051061"/>
    </source>
</evidence>
<evidence type="ECO:0000256" key="1">
    <source>
        <dbReference type="SAM" id="SignalP"/>
    </source>
</evidence>
<protein>
    <recommendedName>
        <fullName evidence="4">DUF4440 domain-containing protein</fullName>
    </recommendedName>
</protein>
<sequence>MRQIGLSALALLFLSGFFFLDSNNADPYREKEEPMNQQVVEEIIRHHRAAAFVINENEITQFNQHFSRELSEEELLLFRSIDHSMEPVIATQPHHTVSLQWSTIDVHYENRSNRWYITSVSEVQLD</sequence>
<accession>A0A9D5I241</accession>
<name>A0A9D5I241_9BACI</name>
<evidence type="ECO:0008006" key="4">
    <source>
        <dbReference type="Google" id="ProtNLM"/>
    </source>
</evidence>
<organism evidence="2 3">
    <name type="scientific">Alkalicoccobacillus plakortidis</name>
    <dbReference type="NCBI Taxonomy" id="444060"/>
    <lineage>
        <taxon>Bacteria</taxon>
        <taxon>Bacillati</taxon>
        <taxon>Bacillota</taxon>
        <taxon>Bacilli</taxon>
        <taxon>Bacillales</taxon>
        <taxon>Bacillaceae</taxon>
        <taxon>Alkalicoccobacillus</taxon>
    </lineage>
</organism>
<comment type="caution">
    <text evidence="2">The sequence shown here is derived from an EMBL/GenBank/DDBJ whole genome shotgun (WGS) entry which is preliminary data.</text>
</comment>
<dbReference type="Proteomes" id="UP000051061">
    <property type="component" value="Unassembled WGS sequence"/>
</dbReference>
<reference evidence="2 3" key="1">
    <citation type="submission" date="2015-09" db="EMBL/GenBank/DDBJ databases">
        <title>Genome sequencing project for genomic taxonomy and phylogenomics of Bacillus-like bacteria.</title>
        <authorList>
            <person name="Liu B."/>
            <person name="Wang J."/>
            <person name="Zhu Y."/>
            <person name="Liu G."/>
            <person name="Chen Q."/>
            <person name="Chen Z."/>
            <person name="Lan J."/>
            <person name="Che J."/>
            <person name="Ge C."/>
            <person name="Shi H."/>
            <person name="Pan Z."/>
            <person name="Liu X."/>
        </authorList>
    </citation>
    <scope>NUCLEOTIDE SEQUENCE [LARGE SCALE GENOMIC DNA]</scope>
    <source>
        <strain evidence="2 3">DSM 19153</strain>
    </source>
</reference>
<dbReference type="EMBL" id="LJJD01000015">
    <property type="protein sequence ID" value="KQL57352.1"/>
    <property type="molecule type" value="Genomic_DNA"/>
</dbReference>
<dbReference type="AlphaFoldDB" id="A0A9D5I241"/>
<keyword evidence="1" id="KW-0732">Signal</keyword>
<keyword evidence="3" id="KW-1185">Reference proteome</keyword>
<feature type="chain" id="PRO_5039140107" description="DUF4440 domain-containing protein" evidence="1">
    <location>
        <begin position="25"/>
        <end position="126"/>
    </location>
</feature>